<keyword evidence="8" id="KW-1185">Reference proteome</keyword>
<keyword evidence="5 6" id="KW-0472">Membrane</keyword>
<dbReference type="Gene3D" id="1.20.1070.10">
    <property type="entry name" value="Rhodopsin 7-helix transmembrane proteins"/>
    <property type="match status" value="1"/>
</dbReference>
<dbReference type="Proteomes" id="UP000005239">
    <property type="component" value="Unassembled WGS sequence"/>
</dbReference>
<reference evidence="7" key="2">
    <citation type="submission" date="2022-06" db="UniProtKB">
        <authorList>
            <consortium name="EnsemblMetazoa"/>
        </authorList>
    </citation>
    <scope>IDENTIFICATION</scope>
    <source>
        <strain evidence="7">PS312</strain>
    </source>
</reference>
<dbReference type="SUPFAM" id="SSF81321">
    <property type="entry name" value="Family A G protein-coupled receptor-like"/>
    <property type="match status" value="1"/>
</dbReference>
<dbReference type="GO" id="GO:0016020">
    <property type="term" value="C:membrane"/>
    <property type="evidence" value="ECO:0007669"/>
    <property type="project" value="UniProtKB-SubCell"/>
</dbReference>
<feature type="transmembrane region" description="Helical" evidence="6">
    <location>
        <begin position="113"/>
        <end position="134"/>
    </location>
</feature>
<gene>
    <name evidence="7" type="primary">WBGene00279591</name>
</gene>
<evidence type="ECO:0000256" key="1">
    <source>
        <dbReference type="ARBA" id="ARBA00004141"/>
    </source>
</evidence>
<dbReference type="AlphaFoldDB" id="A0A2A6CQL7"/>
<organism evidence="7 8">
    <name type="scientific">Pristionchus pacificus</name>
    <name type="common">Parasitic nematode worm</name>
    <dbReference type="NCBI Taxonomy" id="54126"/>
    <lineage>
        <taxon>Eukaryota</taxon>
        <taxon>Metazoa</taxon>
        <taxon>Ecdysozoa</taxon>
        <taxon>Nematoda</taxon>
        <taxon>Chromadorea</taxon>
        <taxon>Rhabditida</taxon>
        <taxon>Rhabditina</taxon>
        <taxon>Diplogasteromorpha</taxon>
        <taxon>Diplogasteroidea</taxon>
        <taxon>Neodiplogasteridae</taxon>
        <taxon>Pristionchus</taxon>
    </lineage>
</organism>
<name>A0A2A6CQL7_PRIPA</name>
<keyword evidence="4 6" id="KW-1133">Transmembrane helix</keyword>
<keyword evidence="3 6" id="KW-0812">Transmembrane</keyword>
<evidence type="ECO:0000256" key="2">
    <source>
        <dbReference type="ARBA" id="ARBA00005692"/>
    </source>
</evidence>
<feature type="transmembrane region" description="Helical" evidence="6">
    <location>
        <begin position="66"/>
        <end position="92"/>
    </location>
</feature>
<comment type="caution">
    <text evidence="6">Lacks conserved residue(s) required for the propagation of feature annotation.</text>
</comment>
<evidence type="ECO:0000256" key="4">
    <source>
        <dbReference type="ARBA" id="ARBA00022989"/>
    </source>
</evidence>
<feature type="transmembrane region" description="Helical" evidence="6">
    <location>
        <begin position="247"/>
        <end position="270"/>
    </location>
</feature>
<evidence type="ECO:0000256" key="6">
    <source>
        <dbReference type="RuleBase" id="RU280813"/>
    </source>
</evidence>
<dbReference type="InterPro" id="IPR000609">
    <property type="entry name" value="7TM_GPCR_serpentine_rcpt_Srg"/>
</dbReference>
<evidence type="ECO:0000256" key="3">
    <source>
        <dbReference type="ARBA" id="ARBA00022692"/>
    </source>
</evidence>
<evidence type="ECO:0000256" key="5">
    <source>
        <dbReference type="ARBA" id="ARBA00023136"/>
    </source>
</evidence>
<proteinExistence type="inferred from homology"/>
<protein>
    <recommendedName>
        <fullName evidence="6">Serpentine receptor class gamma</fullName>
    </recommendedName>
</protein>
<evidence type="ECO:0000313" key="8">
    <source>
        <dbReference type="Proteomes" id="UP000005239"/>
    </source>
</evidence>
<accession>A0A8R1YV84</accession>
<evidence type="ECO:0000313" key="7">
    <source>
        <dbReference type="EnsemblMetazoa" id="PPA41222.1"/>
    </source>
</evidence>
<dbReference type="GO" id="GO:0004888">
    <property type="term" value="F:transmembrane signaling receptor activity"/>
    <property type="evidence" value="ECO:0007669"/>
    <property type="project" value="InterPro"/>
</dbReference>
<sequence length="303" mass="34118">MANLLTEILECVCTFLYALLIIRIWLSNDVYFSTPFYKFFITTGICGILSVVSFMFGIMVNLTAPWAWILKVCWVINHIGAVGSLLGKLIISVNRYGVLRSPDLAENKWTRSLIYRLVALQFLLPCTSAIKVVFYDYKYEMRNGIEVAYTYTDTGIVSSKAITTTYYIVYVVLSVLLMVLTSRSLMQLSEKVGEGNAKRQILRHHRIMFIIVSICVASHLVKALHQAVWCVSTLMGDPELADAIYPYYSYANGFATYAAPVVLIICSAKVRGLFLSRFRSYSASVNTTGSAFRSNRKDSVSRI</sequence>
<dbReference type="Pfam" id="PF02118">
    <property type="entry name" value="Srg"/>
    <property type="match status" value="1"/>
</dbReference>
<reference evidence="8" key="1">
    <citation type="journal article" date="2008" name="Nat. Genet.">
        <title>The Pristionchus pacificus genome provides a unique perspective on nematode lifestyle and parasitism.</title>
        <authorList>
            <person name="Dieterich C."/>
            <person name="Clifton S.W."/>
            <person name="Schuster L.N."/>
            <person name="Chinwalla A."/>
            <person name="Delehaunty K."/>
            <person name="Dinkelacker I."/>
            <person name="Fulton L."/>
            <person name="Fulton R."/>
            <person name="Godfrey J."/>
            <person name="Minx P."/>
            <person name="Mitreva M."/>
            <person name="Roeseler W."/>
            <person name="Tian H."/>
            <person name="Witte H."/>
            <person name="Yang S.P."/>
            <person name="Wilson R.K."/>
            <person name="Sommer R.J."/>
        </authorList>
    </citation>
    <scope>NUCLEOTIDE SEQUENCE [LARGE SCALE GENOMIC DNA]</scope>
    <source>
        <strain evidence="8">PS312</strain>
    </source>
</reference>
<feature type="transmembrane region" description="Helical" evidence="6">
    <location>
        <begin position="38"/>
        <end position="60"/>
    </location>
</feature>
<dbReference type="PANTHER" id="PTHR31552:SF31">
    <property type="entry name" value="SERPENTINE RECEPTOR CLASS GAMMA"/>
    <property type="match status" value="1"/>
</dbReference>
<dbReference type="GO" id="GO:0007606">
    <property type="term" value="P:sensory perception of chemical stimulus"/>
    <property type="evidence" value="ECO:0007669"/>
    <property type="project" value="UniProtKB-UniRule"/>
</dbReference>
<feature type="transmembrane region" description="Helical" evidence="6">
    <location>
        <begin position="207"/>
        <end position="227"/>
    </location>
</feature>
<feature type="transmembrane region" description="Helical" evidence="6">
    <location>
        <begin position="6"/>
        <end position="26"/>
    </location>
</feature>
<dbReference type="EnsemblMetazoa" id="PPA41222.1">
    <property type="protein sequence ID" value="PPA41222.1"/>
    <property type="gene ID" value="WBGene00279591"/>
</dbReference>
<dbReference type="PANTHER" id="PTHR31552">
    <property type="entry name" value="SERPENTINE RECEPTOR CLASS GAMMA"/>
    <property type="match status" value="1"/>
</dbReference>
<comment type="similarity">
    <text evidence="2 6">Belongs to the nematode receptor-like protein srg family.</text>
</comment>
<comment type="subcellular location">
    <subcellularLocation>
        <location evidence="1">Membrane</location>
        <topology evidence="1">Multi-pass membrane protein</topology>
    </subcellularLocation>
</comment>
<accession>A0A2A6CQL7</accession>